<organism evidence="7 8">
    <name type="scientific">Oleoguttula mirabilis</name>
    <dbReference type="NCBI Taxonomy" id="1507867"/>
    <lineage>
        <taxon>Eukaryota</taxon>
        <taxon>Fungi</taxon>
        <taxon>Dikarya</taxon>
        <taxon>Ascomycota</taxon>
        <taxon>Pezizomycotina</taxon>
        <taxon>Dothideomycetes</taxon>
        <taxon>Dothideomycetidae</taxon>
        <taxon>Mycosphaerellales</taxon>
        <taxon>Teratosphaeriaceae</taxon>
        <taxon>Oleoguttula</taxon>
    </lineage>
</organism>
<evidence type="ECO:0000313" key="7">
    <source>
        <dbReference type="EMBL" id="KAK4543235.1"/>
    </source>
</evidence>
<keyword evidence="6" id="KW-0472">Membrane</keyword>
<evidence type="ECO:0000256" key="3">
    <source>
        <dbReference type="ARBA" id="ARBA00023002"/>
    </source>
</evidence>
<dbReference type="PRINTS" id="PR00081">
    <property type="entry name" value="GDHRDH"/>
</dbReference>
<keyword evidence="2" id="KW-0521">NADP</keyword>
<protein>
    <submittedName>
        <fullName evidence="7">Uncharacterized protein</fullName>
    </submittedName>
</protein>
<feature type="region of interest" description="Disordered" evidence="5">
    <location>
        <begin position="350"/>
        <end position="372"/>
    </location>
</feature>
<reference evidence="7 8" key="1">
    <citation type="submission" date="2021-11" db="EMBL/GenBank/DDBJ databases">
        <title>Black yeast isolated from Biological Soil Crust.</title>
        <authorList>
            <person name="Kurbessoian T."/>
        </authorList>
    </citation>
    <scope>NUCLEOTIDE SEQUENCE [LARGE SCALE GENOMIC DNA]</scope>
    <source>
        <strain evidence="7 8">CCFEE 5522</strain>
    </source>
</reference>
<evidence type="ECO:0000256" key="5">
    <source>
        <dbReference type="SAM" id="MobiDB-lite"/>
    </source>
</evidence>
<keyword evidence="6" id="KW-0812">Transmembrane</keyword>
<dbReference type="EMBL" id="JAVFHQ010000034">
    <property type="protein sequence ID" value="KAK4543235.1"/>
    <property type="molecule type" value="Genomic_DNA"/>
</dbReference>
<dbReference type="Gene3D" id="3.40.50.720">
    <property type="entry name" value="NAD(P)-binding Rossmann-like Domain"/>
    <property type="match status" value="1"/>
</dbReference>
<dbReference type="PROSITE" id="PS00061">
    <property type="entry name" value="ADH_SHORT"/>
    <property type="match status" value="1"/>
</dbReference>
<keyword evidence="3" id="KW-0560">Oxidoreductase</keyword>
<proteinExistence type="inferred from homology"/>
<dbReference type="PANTHER" id="PTHR24322">
    <property type="entry name" value="PKSB"/>
    <property type="match status" value="1"/>
</dbReference>
<feature type="transmembrane region" description="Helical" evidence="6">
    <location>
        <begin position="52"/>
        <end position="74"/>
    </location>
</feature>
<keyword evidence="6" id="KW-1133">Transmembrane helix</keyword>
<dbReference type="PRINTS" id="PR00080">
    <property type="entry name" value="SDRFAMILY"/>
</dbReference>
<dbReference type="InterPro" id="IPR036291">
    <property type="entry name" value="NAD(P)-bd_dom_sf"/>
</dbReference>
<evidence type="ECO:0000256" key="6">
    <source>
        <dbReference type="SAM" id="Phobius"/>
    </source>
</evidence>
<evidence type="ECO:0000256" key="1">
    <source>
        <dbReference type="ARBA" id="ARBA00006484"/>
    </source>
</evidence>
<name>A0AAV9JD84_9PEZI</name>
<evidence type="ECO:0000256" key="2">
    <source>
        <dbReference type="ARBA" id="ARBA00022857"/>
    </source>
</evidence>
<dbReference type="InterPro" id="IPR002347">
    <property type="entry name" value="SDR_fam"/>
</dbReference>
<dbReference type="Pfam" id="PF00106">
    <property type="entry name" value="adh_short"/>
    <property type="match status" value="1"/>
</dbReference>
<evidence type="ECO:0000256" key="4">
    <source>
        <dbReference type="RuleBase" id="RU000363"/>
    </source>
</evidence>
<keyword evidence="8" id="KW-1185">Reference proteome</keyword>
<dbReference type="InterPro" id="IPR020904">
    <property type="entry name" value="Sc_DH/Rdtase_CS"/>
</dbReference>
<dbReference type="GO" id="GO:0016616">
    <property type="term" value="F:oxidoreductase activity, acting on the CH-OH group of donors, NAD or NADP as acceptor"/>
    <property type="evidence" value="ECO:0007669"/>
    <property type="project" value="TreeGrafter"/>
</dbReference>
<dbReference type="SUPFAM" id="SSF51735">
    <property type="entry name" value="NAD(P)-binding Rossmann-fold domains"/>
    <property type="match status" value="1"/>
</dbReference>
<gene>
    <name evidence="7" type="ORF">LTR36_005785</name>
</gene>
<sequence length="372" mass="39999">MSNQMSSKREKRWYEHITIDLLARILQRSIFHPFIAWLVPLCQRSLGAPYESIEVITTCSYAVFITLLWLLSLINKRIAYGGPRELNWDEEVVVITGGASGLGKITAEMYGMRGASVAVLDVQKPAKESEGLAGVHFYHCDVGDAAAVAKAKEDIEKDLGPPTILINNAGIVNGKSLLTLTPSDLQKNFNVNLLSHFTTIRAFLPGMLASPTGGTIVTVASVLGKLGASHLSDYSAAKAGLIAMHTSLRAELSSSTLAPEGAENIRTILVTPGQLSTSLFEGLETPSSFLGPVVEPVELAREIVRMIDAGESGHISMPLYARCINWLHILPTGLQKAVRALSGVDKAMEDLRASKDSRPAAPTQSGNDPTKE</sequence>
<comment type="caution">
    <text evidence="7">The sequence shown here is derived from an EMBL/GenBank/DDBJ whole genome shotgun (WGS) entry which is preliminary data.</text>
</comment>
<evidence type="ECO:0000313" key="8">
    <source>
        <dbReference type="Proteomes" id="UP001324427"/>
    </source>
</evidence>
<dbReference type="PANTHER" id="PTHR24322:SF736">
    <property type="entry name" value="RETINOL DEHYDROGENASE 10"/>
    <property type="match status" value="1"/>
</dbReference>
<dbReference type="CDD" id="cd05339">
    <property type="entry name" value="17beta-HSDXI-like_SDR_c"/>
    <property type="match status" value="1"/>
</dbReference>
<accession>A0AAV9JD84</accession>
<comment type="similarity">
    <text evidence="1 4">Belongs to the short-chain dehydrogenases/reductases (SDR) family.</text>
</comment>
<dbReference type="AlphaFoldDB" id="A0AAV9JD84"/>
<dbReference type="Proteomes" id="UP001324427">
    <property type="component" value="Unassembled WGS sequence"/>
</dbReference>
<feature type="compositionally biased region" description="Polar residues" evidence="5">
    <location>
        <begin position="362"/>
        <end position="372"/>
    </location>
</feature>